<proteinExistence type="predicted"/>
<feature type="region of interest" description="Disordered" evidence="1">
    <location>
        <begin position="102"/>
        <end position="212"/>
    </location>
</feature>
<evidence type="ECO:0000256" key="2">
    <source>
        <dbReference type="SAM" id="SignalP"/>
    </source>
</evidence>
<evidence type="ECO:0008006" key="5">
    <source>
        <dbReference type="Google" id="ProtNLM"/>
    </source>
</evidence>
<protein>
    <recommendedName>
        <fullName evidence="5">DUF3035 domain-containing protein</fullName>
    </recommendedName>
</protein>
<evidence type="ECO:0000256" key="1">
    <source>
        <dbReference type="SAM" id="MobiDB-lite"/>
    </source>
</evidence>
<reference evidence="3" key="1">
    <citation type="submission" date="2022-08" db="EMBL/GenBank/DDBJ databases">
        <title>Chelativorans sichuanense sp. nov., a paraffin oil-degrading bacterium isolated from a mixture of oil-based drill cuttings and paddy soil.</title>
        <authorList>
            <person name="Yu J."/>
            <person name="Liu H."/>
            <person name="Chen Q."/>
        </authorList>
    </citation>
    <scope>NUCLEOTIDE SEQUENCE</scope>
    <source>
        <strain evidence="3">SCAU 2101</strain>
    </source>
</reference>
<dbReference type="RefSeq" id="WP_261515057.1">
    <property type="nucleotide sequence ID" value="NZ_JAODNV010000008.1"/>
</dbReference>
<dbReference type="EMBL" id="JAODNV010000008">
    <property type="protein sequence ID" value="MCT8990199.1"/>
    <property type="molecule type" value="Genomic_DNA"/>
</dbReference>
<dbReference type="Proteomes" id="UP001149009">
    <property type="component" value="Unassembled WGS sequence"/>
</dbReference>
<feature type="chain" id="PRO_5040829748" description="DUF3035 domain-containing protein" evidence="2">
    <location>
        <begin position="21"/>
        <end position="212"/>
    </location>
</feature>
<gene>
    <name evidence="3" type="ORF">NYR54_07805</name>
</gene>
<accession>A0A9X3AZS5</accession>
<feature type="compositionally biased region" description="Polar residues" evidence="1">
    <location>
        <begin position="153"/>
        <end position="163"/>
    </location>
</feature>
<name>A0A9X3AZS5_9HYPH</name>
<keyword evidence="4" id="KW-1185">Reference proteome</keyword>
<keyword evidence="2" id="KW-0732">Signal</keyword>
<evidence type="ECO:0000313" key="3">
    <source>
        <dbReference type="EMBL" id="MCT8990199.1"/>
    </source>
</evidence>
<dbReference type="AlphaFoldDB" id="A0A9X3AZS5"/>
<organism evidence="3 4">
    <name type="scientific">Chelativorans petroleitrophicus</name>
    <dbReference type="NCBI Taxonomy" id="2975484"/>
    <lineage>
        <taxon>Bacteria</taxon>
        <taxon>Pseudomonadati</taxon>
        <taxon>Pseudomonadota</taxon>
        <taxon>Alphaproteobacteria</taxon>
        <taxon>Hyphomicrobiales</taxon>
        <taxon>Phyllobacteriaceae</taxon>
        <taxon>Chelativorans</taxon>
    </lineage>
</organism>
<dbReference type="PROSITE" id="PS51257">
    <property type="entry name" value="PROKAR_LIPOPROTEIN"/>
    <property type="match status" value="1"/>
</dbReference>
<comment type="caution">
    <text evidence="3">The sequence shown here is derived from an EMBL/GenBank/DDBJ whole genome shotgun (WGS) entry which is preliminary data.</text>
</comment>
<evidence type="ECO:0000313" key="4">
    <source>
        <dbReference type="Proteomes" id="UP001149009"/>
    </source>
</evidence>
<feature type="signal peptide" evidence="2">
    <location>
        <begin position="1"/>
        <end position="20"/>
    </location>
</feature>
<sequence length="212" mass="23140">MRAKAGWTGVALVFSAVALAGCGSPTYGTGVTAEQQLLEDVTGVLSLAPKRGPQIDYKPRPELVKPPSLEVLPPPQESIASTNNPAWPESPEERLARIRAEATANQDNPRYRPNIIRDLPRDSQPTTWEDPNDGVIGPTSPEQRAEILRRRQIANQGSPTTRRYLSDPPLDLRQPASTAPVDDLGEDEWKKERAAKSAGGSGGLRRLIPWLN</sequence>